<dbReference type="EMBL" id="CAJPDS010000074">
    <property type="protein sequence ID" value="CAF9934363.1"/>
    <property type="molecule type" value="Genomic_DNA"/>
</dbReference>
<dbReference type="SUPFAM" id="SSF53474">
    <property type="entry name" value="alpha/beta-Hydrolases"/>
    <property type="match status" value="1"/>
</dbReference>
<organism evidence="2 3">
    <name type="scientific">Heterodermia speciosa</name>
    <dbReference type="NCBI Taxonomy" id="116794"/>
    <lineage>
        <taxon>Eukaryota</taxon>
        <taxon>Fungi</taxon>
        <taxon>Dikarya</taxon>
        <taxon>Ascomycota</taxon>
        <taxon>Pezizomycotina</taxon>
        <taxon>Lecanoromycetes</taxon>
        <taxon>OSLEUM clade</taxon>
        <taxon>Lecanoromycetidae</taxon>
        <taxon>Caliciales</taxon>
        <taxon>Physciaceae</taxon>
        <taxon>Heterodermia</taxon>
    </lineage>
</organism>
<name>A0A8H3G768_9LECA</name>
<gene>
    <name evidence="2" type="ORF">HETSPECPRED_009202</name>
</gene>
<protein>
    <recommendedName>
        <fullName evidence="4">Arylformamidase</fullName>
    </recommendedName>
</protein>
<evidence type="ECO:0008006" key="4">
    <source>
        <dbReference type="Google" id="ProtNLM"/>
    </source>
</evidence>
<sequence length="358" mass="37967">MAEPPNEKNFTSITNIPYSDLSPLNTLDLHFPTNPAPTTSQNPSIWLIYIHGGAFRDPLVTSASILPTLPHIFPPSSPNHIFPPSSPNHIFPPPTPSPRIHAIASLNYRLSPHPTHPTHPSHPDDPARNATWPDHLHDVEAAIAWVLAHGDAHDPNPNPKSHESEGEGEGESEGECLRRGYILAGHSVGGTMAMKIAQSAHPTSTSLPPPLAIVPLCGIYDFVRLRDAHPGNRELYEAFATAAFGGEEGGGWEEGGRGWAAGDCTKGRIVEGVKVVVVGHGRGDGLVEWGQVEGMRGVLEGVNGDGGKDGEGEEGGKGGRKAVVVEVEGEHNECWEKGEGVARCVEVAVGMLGGLGYL</sequence>
<accession>A0A8H3G768</accession>
<keyword evidence="3" id="KW-1185">Reference proteome</keyword>
<evidence type="ECO:0000256" key="1">
    <source>
        <dbReference type="SAM" id="MobiDB-lite"/>
    </source>
</evidence>
<comment type="caution">
    <text evidence="2">The sequence shown here is derived from an EMBL/GenBank/DDBJ whole genome shotgun (WGS) entry which is preliminary data.</text>
</comment>
<feature type="compositionally biased region" description="Basic and acidic residues" evidence="1">
    <location>
        <begin position="150"/>
        <end position="165"/>
    </location>
</feature>
<dbReference type="AlphaFoldDB" id="A0A8H3G768"/>
<evidence type="ECO:0000313" key="2">
    <source>
        <dbReference type="EMBL" id="CAF9934363.1"/>
    </source>
</evidence>
<proteinExistence type="predicted"/>
<evidence type="ECO:0000313" key="3">
    <source>
        <dbReference type="Proteomes" id="UP000664521"/>
    </source>
</evidence>
<dbReference type="InterPro" id="IPR029058">
    <property type="entry name" value="AB_hydrolase_fold"/>
</dbReference>
<feature type="region of interest" description="Disordered" evidence="1">
    <location>
        <begin position="301"/>
        <end position="320"/>
    </location>
</feature>
<dbReference type="OrthoDB" id="420264at2759"/>
<reference evidence="2" key="1">
    <citation type="submission" date="2021-03" db="EMBL/GenBank/DDBJ databases">
        <authorList>
            <person name="Tagirdzhanova G."/>
        </authorList>
    </citation>
    <scope>NUCLEOTIDE SEQUENCE</scope>
</reference>
<feature type="region of interest" description="Disordered" evidence="1">
    <location>
        <begin position="150"/>
        <end position="174"/>
    </location>
</feature>
<dbReference type="Proteomes" id="UP000664521">
    <property type="component" value="Unassembled WGS sequence"/>
</dbReference>
<dbReference type="Gene3D" id="3.40.50.1820">
    <property type="entry name" value="alpha/beta hydrolase"/>
    <property type="match status" value="1"/>
</dbReference>
<feature type="region of interest" description="Disordered" evidence="1">
    <location>
        <begin position="109"/>
        <end position="130"/>
    </location>
</feature>
<feature type="compositionally biased region" description="Basic and acidic residues" evidence="1">
    <location>
        <begin position="306"/>
        <end position="317"/>
    </location>
</feature>